<comment type="caution">
    <text evidence="4">The sequence shown here is derived from an EMBL/GenBank/DDBJ whole genome shotgun (WGS) entry which is preliminary data.</text>
</comment>
<reference evidence="4" key="1">
    <citation type="submission" date="2020-10" db="EMBL/GenBank/DDBJ databases">
        <title>Connecting structure to function with the recovery of over 1000 high-quality activated sludge metagenome-assembled genomes encoding full-length rRNA genes using long-read sequencing.</title>
        <authorList>
            <person name="Singleton C.M."/>
            <person name="Petriglieri F."/>
            <person name="Kristensen J.M."/>
            <person name="Kirkegaard R.H."/>
            <person name="Michaelsen T.Y."/>
            <person name="Andersen M.H."/>
            <person name="Karst S.M."/>
            <person name="Dueholm M.S."/>
            <person name="Nielsen P.H."/>
            <person name="Albertsen M."/>
        </authorList>
    </citation>
    <scope>NUCLEOTIDE SEQUENCE</scope>
    <source>
        <strain evidence="4">Skiv_18-Q3-R9-52_MAXAC.067</strain>
    </source>
</reference>
<keyword evidence="1" id="KW-0808">Transferase</keyword>
<protein>
    <submittedName>
        <fullName evidence="4">GNAT family N-acetyltransferase</fullName>
    </submittedName>
</protein>
<evidence type="ECO:0000313" key="5">
    <source>
        <dbReference type="Proteomes" id="UP000886657"/>
    </source>
</evidence>
<evidence type="ECO:0000313" key="4">
    <source>
        <dbReference type="EMBL" id="MBK9796512.1"/>
    </source>
</evidence>
<accession>A0A9D7SHD3</accession>
<dbReference type="CDD" id="cd04301">
    <property type="entry name" value="NAT_SF"/>
    <property type="match status" value="1"/>
</dbReference>
<dbReference type="PANTHER" id="PTHR43877">
    <property type="entry name" value="AMINOALKYLPHOSPHONATE N-ACETYLTRANSFERASE-RELATED-RELATED"/>
    <property type="match status" value="1"/>
</dbReference>
<dbReference type="Gene3D" id="3.40.630.30">
    <property type="match status" value="1"/>
</dbReference>
<feature type="domain" description="N-acetyltransferase" evidence="3">
    <location>
        <begin position="1"/>
        <end position="173"/>
    </location>
</feature>
<dbReference type="EMBL" id="JADKIO010000006">
    <property type="protein sequence ID" value="MBK9796512.1"/>
    <property type="molecule type" value="Genomic_DNA"/>
</dbReference>
<name>A0A9D7SHD3_9BACT</name>
<evidence type="ECO:0000259" key="3">
    <source>
        <dbReference type="PROSITE" id="PS51186"/>
    </source>
</evidence>
<dbReference type="SUPFAM" id="SSF55729">
    <property type="entry name" value="Acyl-CoA N-acyltransferases (Nat)"/>
    <property type="match status" value="1"/>
</dbReference>
<dbReference type="InterPro" id="IPR016181">
    <property type="entry name" value="Acyl_CoA_acyltransferase"/>
</dbReference>
<evidence type="ECO:0000256" key="1">
    <source>
        <dbReference type="ARBA" id="ARBA00022679"/>
    </source>
</evidence>
<organism evidence="4 5">
    <name type="scientific">Candidatus Geothrix skivensis</name>
    <dbReference type="NCBI Taxonomy" id="2954439"/>
    <lineage>
        <taxon>Bacteria</taxon>
        <taxon>Pseudomonadati</taxon>
        <taxon>Acidobacteriota</taxon>
        <taxon>Holophagae</taxon>
        <taxon>Holophagales</taxon>
        <taxon>Holophagaceae</taxon>
        <taxon>Geothrix</taxon>
    </lineage>
</organism>
<proteinExistence type="predicted"/>
<dbReference type="InterPro" id="IPR000182">
    <property type="entry name" value="GNAT_dom"/>
</dbReference>
<dbReference type="GO" id="GO:0016747">
    <property type="term" value="F:acyltransferase activity, transferring groups other than amino-acyl groups"/>
    <property type="evidence" value="ECO:0007669"/>
    <property type="project" value="InterPro"/>
</dbReference>
<gene>
    <name evidence="4" type="ORF">IPP58_08425</name>
</gene>
<keyword evidence="2" id="KW-0012">Acyltransferase</keyword>
<sequence length="177" mass="19367">MLIRRALPADAQELALLGERLWRETYTGLIPESNLEIHLAETFGLVQQAAELADPANRTLVIEGGGALLGYALLQAHGPKAPTPAVPFERPLEVARFYVDRSLHGRGAAQALMAEVLARAEAAGHDGVWLQVWEQNPRALRFYAKAGFRDAGGATYRIGQQVDRDRLLVHTLLARGL</sequence>
<dbReference type="InterPro" id="IPR050832">
    <property type="entry name" value="Bact_Acetyltransf"/>
</dbReference>
<dbReference type="PROSITE" id="PS51186">
    <property type="entry name" value="GNAT"/>
    <property type="match status" value="1"/>
</dbReference>
<evidence type="ECO:0000256" key="2">
    <source>
        <dbReference type="ARBA" id="ARBA00023315"/>
    </source>
</evidence>
<dbReference type="AlphaFoldDB" id="A0A9D7SHD3"/>
<dbReference type="Proteomes" id="UP000886657">
    <property type="component" value="Unassembled WGS sequence"/>
</dbReference>
<dbReference type="Pfam" id="PF00583">
    <property type="entry name" value="Acetyltransf_1"/>
    <property type="match status" value="1"/>
</dbReference>